<comment type="caution">
    <text evidence="3">The sequence shown here is derived from an EMBL/GenBank/DDBJ whole genome shotgun (WGS) entry which is preliminary data.</text>
</comment>
<dbReference type="InterPro" id="IPR023393">
    <property type="entry name" value="START-like_dom_sf"/>
</dbReference>
<dbReference type="PATRIC" id="fig|1675527.3.peg.568"/>
<dbReference type="Pfam" id="PF08327">
    <property type="entry name" value="AHSA1"/>
    <property type="match status" value="1"/>
</dbReference>
<dbReference type="Gene3D" id="3.30.530.20">
    <property type="match status" value="1"/>
</dbReference>
<dbReference type="GO" id="GO:0051213">
    <property type="term" value="F:dioxygenase activity"/>
    <property type="evidence" value="ECO:0007669"/>
    <property type="project" value="UniProtKB-KW"/>
</dbReference>
<dbReference type="STRING" id="1675527.AIOL_000513"/>
<proteinExistence type="inferred from homology"/>
<sequence length="156" mass="17276">MAEPVTKTVTVPLTPERAFRLFTEEMASWWPLDRHAVSAEDGGAKDVTVPAEIGAQIFETTPSGKKVPWGRVTEHRPGHRFATSWHPGRPEAEATQVEVTFDAVADGTRVTLVHSGWQALGAQQTSLRDQYQNGWDTVFVQLFAAQARRCALEPTH</sequence>
<dbReference type="Proteomes" id="UP000037178">
    <property type="component" value="Unassembled WGS sequence"/>
</dbReference>
<evidence type="ECO:0000256" key="1">
    <source>
        <dbReference type="ARBA" id="ARBA00006817"/>
    </source>
</evidence>
<dbReference type="SUPFAM" id="SSF55961">
    <property type="entry name" value="Bet v1-like"/>
    <property type="match status" value="1"/>
</dbReference>
<gene>
    <name evidence="3" type="ORF">AIOL_000513</name>
</gene>
<evidence type="ECO:0000313" key="4">
    <source>
        <dbReference type="Proteomes" id="UP000037178"/>
    </source>
</evidence>
<protein>
    <submittedName>
        <fullName evidence="3">Glyoxalase/Bleomycin resistance protein/dioxygenase domain</fullName>
    </submittedName>
</protein>
<dbReference type="InterPro" id="IPR013538">
    <property type="entry name" value="ASHA1/2-like_C"/>
</dbReference>
<evidence type="ECO:0000313" key="3">
    <source>
        <dbReference type="EMBL" id="KMW60360.1"/>
    </source>
</evidence>
<feature type="domain" description="Activator of Hsp90 ATPase homologue 1/2-like C-terminal" evidence="2">
    <location>
        <begin position="14"/>
        <end position="142"/>
    </location>
</feature>
<accession>A0A0J9EC62</accession>
<dbReference type="OrthoDB" id="793407at2"/>
<evidence type="ECO:0000259" key="2">
    <source>
        <dbReference type="Pfam" id="PF08327"/>
    </source>
</evidence>
<dbReference type="RefSeq" id="WP_049641455.1">
    <property type="nucleotide sequence ID" value="NZ_LFTY01000001.1"/>
</dbReference>
<name>A0A0J9EC62_9RHOB</name>
<reference evidence="3 4" key="1">
    <citation type="submission" date="2015-06" db="EMBL/GenBank/DDBJ databases">
        <title>Draft genome sequence of an Alphaproteobacteria species associated to the Mediterranean sponge Oscarella lobularis.</title>
        <authorList>
            <person name="Jourda C."/>
            <person name="Santini S."/>
            <person name="Claverie J.-M."/>
        </authorList>
    </citation>
    <scope>NUCLEOTIDE SEQUENCE [LARGE SCALE GENOMIC DNA]</scope>
    <source>
        <strain evidence="3">IGS</strain>
    </source>
</reference>
<comment type="similarity">
    <text evidence="1">Belongs to the AHA1 family.</text>
</comment>
<keyword evidence="4" id="KW-1185">Reference proteome</keyword>
<dbReference type="EMBL" id="LFTY01000001">
    <property type="protein sequence ID" value="KMW60360.1"/>
    <property type="molecule type" value="Genomic_DNA"/>
</dbReference>
<keyword evidence="3" id="KW-0223">Dioxygenase</keyword>
<organism evidence="3 4">
    <name type="scientific">Candidatus Rhodobacter oscarellae</name>
    <dbReference type="NCBI Taxonomy" id="1675527"/>
    <lineage>
        <taxon>Bacteria</taxon>
        <taxon>Pseudomonadati</taxon>
        <taxon>Pseudomonadota</taxon>
        <taxon>Alphaproteobacteria</taxon>
        <taxon>Rhodobacterales</taxon>
        <taxon>Rhodobacter group</taxon>
        <taxon>Rhodobacter</taxon>
    </lineage>
</organism>
<dbReference type="AlphaFoldDB" id="A0A0J9EC62"/>
<keyword evidence="3" id="KW-0560">Oxidoreductase</keyword>